<dbReference type="STRING" id="915059.NH26_08030"/>
<reference evidence="5 6" key="1">
    <citation type="journal article" date="2012" name="Int. J. Syst. Evol. Microbiol.">
        <title>Flammeovirga pacifica sp. nov., isolated from deep-sea sediment.</title>
        <authorList>
            <person name="Xu H."/>
            <person name="Fu Y."/>
            <person name="Yang N."/>
            <person name="Ding Z."/>
            <person name="Lai Q."/>
            <person name="Zeng R."/>
        </authorList>
    </citation>
    <scope>NUCLEOTIDE SEQUENCE [LARGE SCALE GENOMIC DNA]</scope>
    <source>
        <strain evidence="6">DSM 24597 / LMG 26175 / WPAGA1</strain>
    </source>
</reference>
<comment type="subunit">
    <text evidence="2">Homotrimer.</text>
</comment>
<dbReference type="EMBL" id="JRYR02000001">
    <property type="protein sequence ID" value="OHX66304.1"/>
    <property type="molecule type" value="Genomic_DNA"/>
</dbReference>
<feature type="binding site" description="in other chain" evidence="2">
    <location>
        <begin position="47"/>
        <end position="50"/>
    </location>
    <ligand>
        <name>carbamoyl phosphate</name>
        <dbReference type="ChEBI" id="CHEBI:58228"/>
        <note>ligand shared between two neighboring subunits</note>
    </ligand>
</feature>
<proteinExistence type="inferred from homology"/>
<dbReference type="OrthoDB" id="9802587at2"/>
<feature type="domain" description="Aspartate/ornithine carbamoyltransferase carbamoyl-P binding" evidence="4">
    <location>
        <begin position="4"/>
        <end position="160"/>
    </location>
</feature>
<comment type="function">
    <text evidence="2">Catalyzes the transfer of the carbamoyl group from carbamoyl phosphate to the delta-amino group of N(2)-succinyl-L-ornithine to produce N(2)-succinyl-L-citrulline. Is essential for arginine biosynthesis.</text>
</comment>
<feature type="binding site" evidence="2">
    <location>
        <position position="75"/>
    </location>
    <ligand>
        <name>carbamoyl phosphate</name>
        <dbReference type="ChEBI" id="CHEBI:58228"/>
        <note>ligand shared between two neighboring subunits</note>
    </ligand>
</feature>
<dbReference type="SUPFAM" id="SSF53671">
    <property type="entry name" value="Aspartate/ornithine carbamoyltransferase"/>
    <property type="match status" value="1"/>
</dbReference>
<comment type="similarity">
    <text evidence="2">Belongs to the aspartate/ornithine carbamoyltransferase superfamily. SOTCase family.</text>
</comment>
<evidence type="ECO:0000313" key="5">
    <source>
        <dbReference type="EMBL" id="OHX66304.1"/>
    </source>
</evidence>
<dbReference type="PRINTS" id="PR00101">
    <property type="entry name" value="ATCASE"/>
</dbReference>
<dbReference type="InterPro" id="IPR006131">
    <property type="entry name" value="Asp_carbamoyltransf_Asp/Orn-bd"/>
</dbReference>
<dbReference type="GO" id="GO:0004585">
    <property type="term" value="F:ornithine carbamoyltransferase activity"/>
    <property type="evidence" value="ECO:0007669"/>
    <property type="project" value="InterPro"/>
</dbReference>
<dbReference type="Proteomes" id="UP000179797">
    <property type="component" value="Unassembled WGS sequence"/>
</dbReference>
<name>A0A1S1YZ60_FLAPC</name>
<dbReference type="PRINTS" id="PR00100">
    <property type="entry name" value="AOTCASE"/>
</dbReference>
<keyword evidence="1 2" id="KW-0808">Transferase</keyword>
<dbReference type="InterPro" id="IPR006130">
    <property type="entry name" value="Asp/Orn_carbamoylTrfase"/>
</dbReference>
<dbReference type="AlphaFoldDB" id="A0A1S1YZ60"/>
<evidence type="ECO:0000256" key="2">
    <source>
        <dbReference type="HAMAP-Rule" id="MF_02235"/>
    </source>
</evidence>
<feature type="binding site" description="in other chain" evidence="2">
    <location>
        <begin position="147"/>
        <end position="150"/>
    </location>
    <ligand>
        <name>carbamoyl phosphate</name>
        <dbReference type="ChEBI" id="CHEBI:58228"/>
        <note>ligand shared between two neighboring subunits</note>
    </ligand>
</feature>
<dbReference type="Pfam" id="PF02729">
    <property type="entry name" value="OTCace_N"/>
    <property type="match status" value="1"/>
</dbReference>
<feature type="binding site" evidence="2">
    <location>
        <position position="176"/>
    </location>
    <ligand>
        <name>N(2)-succinyl-L-ornithine</name>
        <dbReference type="ChEBI" id="CHEBI:58514"/>
    </ligand>
</feature>
<feature type="binding site" evidence="2">
    <location>
        <position position="237"/>
    </location>
    <ligand>
        <name>N(2)-succinyl-L-ornithine</name>
        <dbReference type="ChEBI" id="CHEBI:58514"/>
    </ligand>
</feature>
<dbReference type="GO" id="GO:0042450">
    <property type="term" value="P:L-arginine biosynthetic process via ornithine"/>
    <property type="evidence" value="ECO:0007669"/>
    <property type="project" value="TreeGrafter"/>
</dbReference>
<feature type="binding site" description="in other chain" evidence="2">
    <location>
        <begin position="273"/>
        <end position="274"/>
    </location>
    <ligand>
        <name>carbamoyl phosphate</name>
        <dbReference type="ChEBI" id="CHEBI:58228"/>
        <note>ligand shared between two neighboring subunits</note>
    </ligand>
</feature>
<dbReference type="InterPro" id="IPR043696">
    <property type="entry name" value="ArgF'-like"/>
</dbReference>
<comment type="catalytic activity">
    <reaction evidence="2">
        <text>N(2)-succinyl-L-ornithine + carbamoyl phosphate = N(2)-succinyl-L-citrulline + phosphate + H(+)</text>
        <dbReference type="Rhea" id="RHEA:25884"/>
        <dbReference type="ChEBI" id="CHEBI:15378"/>
        <dbReference type="ChEBI" id="CHEBI:43474"/>
        <dbReference type="ChEBI" id="CHEBI:58228"/>
        <dbReference type="ChEBI" id="CHEBI:58514"/>
        <dbReference type="ChEBI" id="CHEBI:58862"/>
        <dbReference type="EC" id="2.1.3.11"/>
    </reaction>
</comment>
<feature type="binding site" description="in other chain" evidence="2">
    <location>
        <position position="110"/>
    </location>
    <ligand>
        <name>carbamoyl phosphate</name>
        <dbReference type="ChEBI" id="CHEBI:58228"/>
        <note>ligand shared between two neighboring subunits</note>
    </ligand>
</feature>
<sequence length="317" mass="35441">MEKFLSVNDVQDVNEIVQSALKIKANPEAYGDVGKNKMLGLLFFNPSLRTRLSTQRAARHLGMDVMVMNIDKDGWKIETEDGVVMDSDKAEHLKDAAAVISQYCDIIGVRSFPSLQNKEEDYADSIMKDFVKYAKSPIVSLESATRHPLQSLADLVTIRENSDKPKKKVVLTWAPHPRALPQAVPNSFAEWMNTADDVELIITAPEGYELDPEFTGNAKFTTNQDEALKDADFVYAKNWSSTTEYGKVVCKDNSWQITEEKMALTDNGKFMHCLPIRRNVVASDAVLDSENSLILEEANNRTFAAAAVLNAMLEKED</sequence>
<dbReference type="Gene3D" id="3.40.50.1370">
    <property type="entry name" value="Aspartate/ornithine carbamoyltransferase"/>
    <property type="match status" value="2"/>
</dbReference>
<dbReference type="PANTHER" id="PTHR45753">
    <property type="entry name" value="ORNITHINE CARBAMOYLTRANSFERASE, MITOCHONDRIAL"/>
    <property type="match status" value="1"/>
</dbReference>
<evidence type="ECO:0000259" key="4">
    <source>
        <dbReference type="Pfam" id="PF02729"/>
    </source>
</evidence>
<feature type="binding site" description="in other chain" evidence="2">
    <location>
        <position position="301"/>
    </location>
    <ligand>
        <name>carbamoyl phosphate</name>
        <dbReference type="ChEBI" id="CHEBI:58228"/>
        <note>ligand shared between two neighboring subunits</note>
    </ligand>
</feature>
<dbReference type="InterPro" id="IPR006132">
    <property type="entry name" value="Asp/Orn_carbamoyltranf_P-bd"/>
</dbReference>
<feature type="binding site" evidence="2">
    <location>
        <position position="277"/>
    </location>
    <ligand>
        <name>N(2)-succinyl-L-ornithine</name>
        <dbReference type="ChEBI" id="CHEBI:58514"/>
    </ligand>
</feature>
<evidence type="ECO:0000313" key="6">
    <source>
        <dbReference type="Proteomes" id="UP000179797"/>
    </source>
</evidence>
<organism evidence="5 6">
    <name type="scientific">Flammeovirga pacifica</name>
    <dbReference type="NCBI Taxonomy" id="915059"/>
    <lineage>
        <taxon>Bacteria</taxon>
        <taxon>Pseudomonadati</taxon>
        <taxon>Bacteroidota</taxon>
        <taxon>Cytophagia</taxon>
        <taxon>Cytophagales</taxon>
        <taxon>Flammeovirgaceae</taxon>
        <taxon>Flammeovirga</taxon>
    </lineage>
</organism>
<keyword evidence="6" id="KW-1185">Reference proteome</keyword>
<dbReference type="RefSeq" id="WP_044224981.1">
    <property type="nucleotide sequence ID" value="NZ_JRYR02000001.1"/>
</dbReference>
<protein>
    <recommendedName>
        <fullName evidence="2">N-succinylornithine carbamoyltransferase</fullName>
        <ecNumber evidence="2">2.1.3.11</ecNumber>
    </recommendedName>
    <alternativeName>
        <fullName evidence="2">N-succinyl-L-ornithine transcarbamylase</fullName>
        <shortName evidence="2">SOTCase</shortName>
    </alternativeName>
</protein>
<dbReference type="UniPathway" id="UPA00068"/>
<keyword evidence="2" id="KW-0055">Arginine biosynthesis</keyword>
<dbReference type="InterPro" id="IPR036901">
    <property type="entry name" value="Asp/Orn_carbamoylTrfase_sf"/>
</dbReference>
<accession>A0A1S1YZ60</accession>
<dbReference type="EC" id="2.1.3.11" evidence="2"/>
<feature type="domain" description="Aspartate/ornithine carbamoyltransferase Asp/Orn-binding" evidence="3">
    <location>
        <begin position="199"/>
        <end position="311"/>
    </location>
</feature>
<comment type="caution">
    <text evidence="5">The sequence shown here is derived from an EMBL/GenBank/DDBJ whole genome shotgun (WGS) entry which is preliminary data.</text>
</comment>
<feature type="binding site" evidence="2">
    <location>
        <position position="142"/>
    </location>
    <ligand>
        <name>N(2)-succinyl-L-ornithine</name>
        <dbReference type="ChEBI" id="CHEBI:58514"/>
    </ligand>
</feature>
<evidence type="ECO:0000256" key="1">
    <source>
        <dbReference type="ARBA" id="ARBA00022679"/>
    </source>
</evidence>
<gene>
    <name evidence="2" type="primary">argF'</name>
    <name evidence="5" type="ORF">NH26_08030</name>
</gene>
<dbReference type="Pfam" id="PF00185">
    <property type="entry name" value="OTCace"/>
    <property type="match status" value="1"/>
</dbReference>
<dbReference type="PANTHER" id="PTHR45753:SF3">
    <property type="entry name" value="ORNITHINE TRANSCARBAMYLASE, MITOCHONDRIAL"/>
    <property type="match status" value="1"/>
</dbReference>
<dbReference type="HAMAP" id="MF_02235">
    <property type="entry name" value="SOTCase"/>
    <property type="match status" value="1"/>
</dbReference>
<keyword evidence="2" id="KW-0028">Amino-acid biosynthesis</keyword>
<comment type="pathway">
    <text evidence="2">Amino-acid biosynthesis; L-arginine biosynthesis.</text>
</comment>
<dbReference type="GO" id="GO:0019240">
    <property type="term" value="P:citrulline biosynthetic process"/>
    <property type="evidence" value="ECO:0007669"/>
    <property type="project" value="TreeGrafter"/>
</dbReference>
<dbReference type="NCBIfam" id="NF003384">
    <property type="entry name" value="PRK04523.1"/>
    <property type="match status" value="1"/>
</dbReference>
<dbReference type="GO" id="GO:0016597">
    <property type="term" value="F:amino acid binding"/>
    <property type="evidence" value="ECO:0007669"/>
    <property type="project" value="InterPro"/>
</dbReference>
<evidence type="ECO:0000259" key="3">
    <source>
        <dbReference type="Pfam" id="PF00185"/>
    </source>
</evidence>